<comment type="caution">
    <text evidence="2">The sequence shown here is derived from an EMBL/GenBank/DDBJ whole genome shotgun (WGS) entry which is preliminary data.</text>
</comment>
<organism evidence="2 3">
    <name type="scientific">Pseudanabaena cinerea FACHB-1277</name>
    <dbReference type="NCBI Taxonomy" id="2949581"/>
    <lineage>
        <taxon>Bacteria</taxon>
        <taxon>Bacillati</taxon>
        <taxon>Cyanobacteriota</taxon>
        <taxon>Cyanophyceae</taxon>
        <taxon>Pseudanabaenales</taxon>
        <taxon>Pseudanabaenaceae</taxon>
        <taxon>Pseudanabaena</taxon>
        <taxon>Pseudanabaena cinerea</taxon>
    </lineage>
</organism>
<dbReference type="Proteomes" id="UP000631421">
    <property type="component" value="Unassembled WGS sequence"/>
</dbReference>
<keyword evidence="3" id="KW-1185">Reference proteome</keyword>
<dbReference type="Gene3D" id="3.90.550.10">
    <property type="entry name" value="Spore Coat Polysaccharide Biosynthesis Protein SpsA, Chain A"/>
    <property type="match status" value="1"/>
</dbReference>
<dbReference type="SUPFAM" id="SSF53448">
    <property type="entry name" value="Nucleotide-diphospho-sugar transferases"/>
    <property type="match status" value="1"/>
</dbReference>
<dbReference type="PANTHER" id="PTHR22916">
    <property type="entry name" value="GLYCOSYLTRANSFERASE"/>
    <property type="match status" value="1"/>
</dbReference>
<dbReference type="InterPro" id="IPR001173">
    <property type="entry name" value="Glyco_trans_2-like"/>
</dbReference>
<dbReference type="InterPro" id="IPR029044">
    <property type="entry name" value="Nucleotide-diphossugar_trans"/>
</dbReference>
<dbReference type="CDD" id="cd00761">
    <property type="entry name" value="Glyco_tranf_GTA_type"/>
    <property type="match status" value="1"/>
</dbReference>
<dbReference type="Pfam" id="PF00535">
    <property type="entry name" value="Glycos_transf_2"/>
    <property type="match status" value="1"/>
</dbReference>
<reference evidence="2" key="2">
    <citation type="submission" date="2020-08" db="EMBL/GenBank/DDBJ databases">
        <authorList>
            <person name="Chen M."/>
            <person name="Teng W."/>
            <person name="Zhao L."/>
            <person name="Hu C."/>
            <person name="Zhou Y."/>
            <person name="Han B."/>
            <person name="Song L."/>
            <person name="Shu W."/>
        </authorList>
    </citation>
    <scope>NUCLEOTIDE SEQUENCE</scope>
    <source>
        <strain evidence="2">FACHB-1277</strain>
    </source>
</reference>
<dbReference type="PANTHER" id="PTHR22916:SF3">
    <property type="entry name" value="UDP-GLCNAC:BETAGAL BETA-1,3-N-ACETYLGLUCOSAMINYLTRANSFERASE-LIKE PROTEIN 1"/>
    <property type="match status" value="1"/>
</dbReference>
<protein>
    <submittedName>
        <fullName evidence="2">Glycosyltransferase family 2 protein</fullName>
    </submittedName>
</protein>
<evidence type="ECO:0000259" key="1">
    <source>
        <dbReference type="Pfam" id="PF00535"/>
    </source>
</evidence>
<dbReference type="EMBL" id="JACJPY010000022">
    <property type="protein sequence ID" value="MBD2150266.1"/>
    <property type="molecule type" value="Genomic_DNA"/>
</dbReference>
<name>A0A926US77_9CYAN</name>
<evidence type="ECO:0000313" key="2">
    <source>
        <dbReference type="EMBL" id="MBD2150266.1"/>
    </source>
</evidence>
<feature type="domain" description="Glycosyltransferase 2-like" evidence="1">
    <location>
        <begin position="7"/>
        <end position="103"/>
    </location>
</feature>
<accession>A0A926US77</accession>
<reference evidence="2" key="1">
    <citation type="journal article" date="2015" name="ISME J.">
        <title>Draft Genome Sequence of Streptomyces incarnatus NRRL8089, which Produces the Nucleoside Antibiotic Sinefungin.</title>
        <authorList>
            <person name="Oshima K."/>
            <person name="Hattori M."/>
            <person name="Shimizu H."/>
            <person name="Fukuda K."/>
            <person name="Nemoto M."/>
            <person name="Inagaki K."/>
            <person name="Tamura T."/>
        </authorList>
    </citation>
    <scope>NUCLEOTIDE SEQUENCE</scope>
    <source>
        <strain evidence="2">FACHB-1277</strain>
    </source>
</reference>
<dbReference type="GO" id="GO:0016758">
    <property type="term" value="F:hexosyltransferase activity"/>
    <property type="evidence" value="ECO:0007669"/>
    <property type="project" value="UniProtKB-ARBA"/>
</dbReference>
<sequence>MSHPLLSIVIPTRQRHDTLVYAMASILDQDFKDLELIVMDNFSSPETAEVVASFNDARVAYYRSPQRLSMTENWELGLSYATGEYVSILGDDDAFIPDAFALCESLINSYEFKTISWQPSLYTWSTFIAPWRRDQLSLELNQSVSILDSKFVLGQVYEGLASYTNLPMLYNSFVHKSIINSIKSHCGQYFLSSCPDVYSGIVNAWFLESYFFSVRPLSIAGASHHSTGSSFAYREIKESSTQVNQFLAEVKEDDFNNPHSQLIPTDNLEISIANVLLHAKDKFFPEDQTIQLNIFNLLQSIADQINRNNSTYERTFEYIKALAEKHNISLTKLKIPPKLTQNKVFVSHQGIVERESGFIGLVINCKQANVTNVLQASKLAQSVLPSNESFLDVCRDLLHTNETENHKSILNTLNLRKINLAIFPDWQVSADLIIFELTSIIKTIVTHPLSKQISLLIYVDDQSDLQKVDEIISDILIQIVLDEDLQFSEDTEPSISILENFSQSEWLEIAASLHGIILMTHENQNILNQINIYHQESGKLPLKQIKNISVLTEILD</sequence>
<gene>
    <name evidence="2" type="ORF">H6F44_09065</name>
</gene>
<dbReference type="RefSeq" id="WP_190350628.1">
    <property type="nucleotide sequence ID" value="NZ_JACJPY010000022.1"/>
</dbReference>
<dbReference type="AlphaFoldDB" id="A0A926US77"/>
<evidence type="ECO:0000313" key="3">
    <source>
        <dbReference type="Proteomes" id="UP000631421"/>
    </source>
</evidence>
<proteinExistence type="predicted"/>